<evidence type="ECO:0000259" key="6">
    <source>
        <dbReference type="PROSITE" id="PS50011"/>
    </source>
</evidence>
<dbReference type="Pfam" id="PF13672">
    <property type="entry name" value="PP2C_2"/>
    <property type="match status" value="1"/>
</dbReference>
<dbReference type="AlphaFoldDB" id="A0A840BT90"/>
<dbReference type="Gene3D" id="3.60.40.10">
    <property type="entry name" value="PPM-type phosphatase domain"/>
    <property type="match status" value="1"/>
</dbReference>
<evidence type="ECO:0000256" key="3">
    <source>
        <dbReference type="ARBA" id="ARBA00022777"/>
    </source>
</evidence>
<keyword evidence="4" id="KW-0067">ATP-binding</keyword>
<name>A0A840BT90_9RHOO</name>
<evidence type="ECO:0000256" key="2">
    <source>
        <dbReference type="ARBA" id="ARBA00022741"/>
    </source>
</evidence>
<dbReference type="RefSeq" id="WP_183637849.1">
    <property type="nucleotide sequence ID" value="NZ_BAABLE010000008.1"/>
</dbReference>
<dbReference type="SUPFAM" id="SSF56112">
    <property type="entry name" value="Protein kinase-like (PK-like)"/>
    <property type="match status" value="1"/>
</dbReference>
<dbReference type="InterPro" id="IPR000719">
    <property type="entry name" value="Prot_kinase_dom"/>
</dbReference>
<dbReference type="Pfam" id="PF00069">
    <property type="entry name" value="Pkinase"/>
    <property type="match status" value="1"/>
</dbReference>
<dbReference type="Gene3D" id="1.10.510.10">
    <property type="entry name" value="Transferase(Phosphotransferase) domain 1"/>
    <property type="match status" value="1"/>
</dbReference>
<reference evidence="8 9" key="1">
    <citation type="submission" date="2020-08" db="EMBL/GenBank/DDBJ databases">
        <title>Genomic Encyclopedia of Type Strains, Phase IV (KMG-IV): sequencing the most valuable type-strain genomes for metagenomic binning, comparative biology and taxonomic classification.</title>
        <authorList>
            <person name="Goeker M."/>
        </authorList>
    </citation>
    <scope>NUCLEOTIDE SEQUENCE [LARGE SCALE GENOMIC DNA]</scope>
    <source>
        <strain evidence="8 9">DSM 106739</strain>
    </source>
</reference>
<proteinExistence type="predicted"/>
<dbReference type="CDD" id="cd00143">
    <property type="entry name" value="PP2Cc"/>
    <property type="match status" value="1"/>
</dbReference>
<dbReference type="GO" id="GO:0004722">
    <property type="term" value="F:protein serine/threonine phosphatase activity"/>
    <property type="evidence" value="ECO:0007669"/>
    <property type="project" value="UniProtKB-EC"/>
</dbReference>
<evidence type="ECO:0000256" key="5">
    <source>
        <dbReference type="SAM" id="Phobius"/>
    </source>
</evidence>
<dbReference type="InterPro" id="IPR036457">
    <property type="entry name" value="PPM-type-like_dom_sf"/>
</dbReference>
<evidence type="ECO:0000256" key="4">
    <source>
        <dbReference type="ARBA" id="ARBA00022840"/>
    </source>
</evidence>
<feature type="transmembrane region" description="Helical" evidence="5">
    <location>
        <begin position="537"/>
        <end position="558"/>
    </location>
</feature>
<dbReference type="InterPro" id="IPR011009">
    <property type="entry name" value="Kinase-like_dom_sf"/>
</dbReference>
<evidence type="ECO:0000313" key="8">
    <source>
        <dbReference type="EMBL" id="MBB4014738.1"/>
    </source>
</evidence>
<dbReference type="SMART" id="SM00220">
    <property type="entry name" value="S_TKc"/>
    <property type="match status" value="1"/>
</dbReference>
<keyword evidence="8" id="KW-0378">Hydrolase</keyword>
<dbReference type="PROSITE" id="PS50011">
    <property type="entry name" value="PROTEIN_KINASE_DOM"/>
    <property type="match status" value="1"/>
</dbReference>
<protein>
    <submittedName>
        <fullName evidence="8">Protein phosphatase</fullName>
        <ecNumber evidence="8">3.1.3.16</ecNumber>
    </submittedName>
</protein>
<dbReference type="InterPro" id="IPR001932">
    <property type="entry name" value="PPM-type_phosphatase-like_dom"/>
</dbReference>
<keyword evidence="9" id="KW-1185">Reference proteome</keyword>
<keyword evidence="1" id="KW-0808">Transferase</keyword>
<sequence length="560" mass="61646">MSLSVRLGHASLTGPRARNEDFVGAVTPEGAELDNKGLLAALADGVGGHADGREAAEFTVRSLLCDYYATPDTWAVPKALDKVIGAANRWLVSQSAKRGEAAGMATTLTAVVLRGRRWISSHVGDTRLYLLRDGALKRLTVDHVWEHPELSTVLSRAVGLDRHLAVDYAEGELAVGDRFLICCDGVWGTLNEARLLAILEKYDDPQEAAFALADSAVDSGSQDNCSALVLQVDVLPRDTLRDALSRIRALPLPPVMKPGQQIDGLTVEDVLHESRITMLYRVRAVDGTLAVLKTLRPDADAQDTAALAHEEWLARRVTDAAFPQVLEWPQRSHLYYLMSWHEGETLAQRLARGHRFTAVEVADLGQRLMKALGALHRLAVIHRDVKPANLHLGHDGRLRLLDLGVAASDGHDELFNEINNPGTPSYMAPELFGDGRASEATDLYAAGVTLYELLTRKYPYGEVEPFQRPRFGDPVPATRYRPDTPEWLESILLKACARDPAQRFETAEECLLALERGAHRPLQVPRRRPLAQRDPQLALKLLAAVSLLANVVMIALLLRR</sequence>
<dbReference type="GO" id="GO:0004674">
    <property type="term" value="F:protein serine/threonine kinase activity"/>
    <property type="evidence" value="ECO:0007669"/>
    <property type="project" value="TreeGrafter"/>
</dbReference>
<evidence type="ECO:0000313" key="9">
    <source>
        <dbReference type="Proteomes" id="UP000561045"/>
    </source>
</evidence>
<keyword evidence="3" id="KW-0418">Kinase</keyword>
<dbReference type="PANTHER" id="PTHR43289">
    <property type="entry name" value="MITOGEN-ACTIVATED PROTEIN KINASE KINASE KINASE 20-RELATED"/>
    <property type="match status" value="1"/>
</dbReference>
<accession>A0A840BT90</accession>
<dbReference type="EMBL" id="JACIET010000003">
    <property type="protein sequence ID" value="MBB4014738.1"/>
    <property type="molecule type" value="Genomic_DNA"/>
</dbReference>
<evidence type="ECO:0000259" key="7">
    <source>
        <dbReference type="PROSITE" id="PS51746"/>
    </source>
</evidence>
<feature type="domain" description="PPM-type phosphatase" evidence="7">
    <location>
        <begin position="6"/>
        <end position="232"/>
    </location>
</feature>
<comment type="caution">
    <text evidence="8">The sequence shown here is derived from an EMBL/GenBank/DDBJ whole genome shotgun (WGS) entry which is preliminary data.</text>
</comment>
<evidence type="ECO:0000256" key="1">
    <source>
        <dbReference type="ARBA" id="ARBA00022679"/>
    </source>
</evidence>
<dbReference type="GO" id="GO:0005524">
    <property type="term" value="F:ATP binding"/>
    <property type="evidence" value="ECO:0007669"/>
    <property type="project" value="UniProtKB-KW"/>
</dbReference>
<dbReference type="SMART" id="SM00332">
    <property type="entry name" value="PP2Cc"/>
    <property type="match status" value="1"/>
</dbReference>
<dbReference type="PANTHER" id="PTHR43289:SF34">
    <property type="entry name" value="SERINE_THREONINE-PROTEIN KINASE YBDM-RELATED"/>
    <property type="match status" value="1"/>
</dbReference>
<organism evidence="8 9">
    <name type="scientific">Niveibacterium umoris</name>
    <dbReference type="NCBI Taxonomy" id="1193620"/>
    <lineage>
        <taxon>Bacteria</taxon>
        <taxon>Pseudomonadati</taxon>
        <taxon>Pseudomonadota</taxon>
        <taxon>Betaproteobacteria</taxon>
        <taxon>Rhodocyclales</taxon>
        <taxon>Rhodocyclaceae</taxon>
        <taxon>Niveibacterium</taxon>
    </lineage>
</organism>
<feature type="domain" description="Protein kinase" evidence="6">
    <location>
        <begin position="265"/>
        <end position="522"/>
    </location>
</feature>
<dbReference type="Proteomes" id="UP000561045">
    <property type="component" value="Unassembled WGS sequence"/>
</dbReference>
<dbReference type="CDD" id="cd14014">
    <property type="entry name" value="STKc_PknB_like"/>
    <property type="match status" value="1"/>
</dbReference>
<dbReference type="PROSITE" id="PS51746">
    <property type="entry name" value="PPM_2"/>
    <property type="match status" value="1"/>
</dbReference>
<dbReference type="EC" id="3.1.3.16" evidence="8"/>
<keyword evidence="5" id="KW-0812">Transmembrane</keyword>
<keyword evidence="2" id="KW-0547">Nucleotide-binding</keyword>
<dbReference type="SUPFAM" id="SSF81606">
    <property type="entry name" value="PP2C-like"/>
    <property type="match status" value="1"/>
</dbReference>
<gene>
    <name evidence="8" type="ORF">GGR36_004094</name>
</gene>
<dbReference type="SMART" id="SM00331">
    <property type="entry name" value="PP2C_SIG"/>
    <property type="match status" value="1"/>
</dbReference>
<keyword evidence="5" id="KW-0472">Membrane</keyword>
<keyword evidence="5" id="KW-1133">Transmembrane helix</keyword>